<organism evidence="10 11">
    <name type="scientific">Hibiscus sabdariffa</name>
    <name type="common">roselle</name>
    <dbReference type="NCBI Taxonomy" id="183260"/>
    <lineage>
        <taxon>Eukaryota</taxon>
        <taxon>Viridiplantae</taxon>
        <taxon>Streptophyta</taxon>
        <taxon>Embryophyta</taxon>
        <taxon>Tracheophyta</taxon>
        <taxon>Spermatophyta</taxon>
        <taxon>Magnoliopsida</taxon>
        <taxon>eudicotyledons</taxon>
        <taxon>Gunneridae</taxon>
        <taxon>Pentapetalae</taxon>
        <taxon>rosids</taxon>
        <taxon>malvids</taxon>
        <taxon>Malvales</taxon>
        <taxon>Malvaceae</taxon>
        <taxon>Malvoideae</taxon>
        <taxon>Hibiscus</taxon>
    </lineage>
</organism>
<dbReference type="SUPFAM" id="SSF56112">
    <property type="entry name" value="Protein kinase-like (PK-like)"/>
    <property type="match status" value="1"/>
</dbReference>
<keyword evidence="2" id="KW-0433">Leucine-rich repeat</keyword>
<evidence type="ECO:0000256" key="8">
    <source>
        <dbReference type="SAM" id="Phobius"/>
    </source>
</evidence>
<dbReference type="InterPro" id="IPR017441">
    <property type="entry name" value="Protein_kinase_ATP_BS"/>
</dbReference>
<comment type="caution">
    <text evidence="10">The sequence shown here is derived from an EMBL/GenBank/DDBJ whole genome shotgun (WGS) entry which is preliminary data.</text>
</comment>
<feature type="binding site" evidence="7">
    <location>
        <position position="243"/>
    </location>
    <ligand>
        <name>ATP</name>
        <dbReference type="ChEBI" id="CHEBI:30616"/>
    </ligand>
</feature>
<dbReference type="Pfam" id="PF07714">
    <property type="entry name" value="PK_Tyr_Ser-Thr"/>
    <property type="match status" value="2"/>
</dbReference>
<dbReference type="InterPro" id="IPR032675">
    <property type="entry name" value="LRR_dom_sf"/>
</dbReference>
<dbReference type="PANTHER" id="PTHR48006:SF47">
    <property type="entry name" value="PHYTOSULFOKINE RECEPTOR 2-LIKE"/>
    <property type="match status" value="1"/>
</dbReference>
<dbReference type="PROSITE" id="PS00107">
    <property type="entry name" value="PROTEIN_KINASE_ATP"/>
    <property type="match status" value="1"/>
</dbReference>
<protein>
    <recommendedName>
        <fullName evidence="9">Protein kinase domain-containing protein</fullName>
    </recommendedName>
</protein>
<keyword evidence="11" id="KW-1185">Reference proteome</keyword>
<keyword evidence="6 8" id="KW-0472">Membrane</keyword>
<feature type="transmembrane region" description="Helical" evidence="8">
    <location>
        <begin position="131"/>
        <end position="157"/>
    </location>
</feature>
<dbReference type="InterPro" id="IPR001245">
    <property type="entry name" value="Ser-Thr/Tyr_kinase_cat_dom"/>
</dbReference>
<keyword evidence="7" id="KW-0067">ATP-binding</keyword>
<evidence type="ECO:0000256" key="1">
    <source>
        <dbReference type="ARBA" id="ARBA00004479"/>
    </source>
</evidence>
<evidence type="ECO:0000256" key="6">
    <source>
        <dbReference type="ARBA" id="ARBA00023136"/>
    </source>
</evidence>
<evidence type="ECO:0000259" key="9">
    <source>
        <dbReference type="PROSITE" id="PS50011"/>
    </source>
</evidence>
<keyword evidence="7" id="KW-0547">Nucleotide-binding</keyword>
<evidence type="ECO:0000313" key="11">
    <source>
        <dbReference type="Proteomes" id="UP001472677"/>
    </source>
</evidence>
<dbReference type="Gene3D" id="3.80.10.10">
    <property type="entry name" value="Ribonuclease Inhibitor"/>
    <property type="match status" value="1"/>
</dbReference>
<dbReference type="SUPFAM" id="SSF52058">
    <property type="entry name" value="L domain-like"/>
    <property type="match status" value="1"/>
</dbReference>
<dbReference type="PROSITE" id="PS50011">
    <property type="entry name" value="PROTEIN_KINASE_DOM"/>
    <property type="match status" value="1"/>
</dbReference>
<dbReference type="InterPro" id="IPR051824">
    <property type="entry name" value="LRR_Rcpt-Like_S/T_Kinase"/>
</dbReference>
<dbReference type="Pfam" id="PF00560">
    <property type="entry name" value="LRR_1"/>
    <property type="match status" value="1"/>
</dbReference>
<dbReference type="PANTHER" id="PTHR48006">
    <property type="entry name" value="LEUCINE-RICH REPEAT-CONTAINING PROTEIN DDB_G0281931-RELATED"/>
    <property type="match status" value="1"/>
</dbReference>
<dbReference type="InterPro" id="IPR000719">
    <property type="entry name" value="Prot_kinase_dom"/>
</dbReference>
<dbReference type="InterPro" id="IPR001611">
    <property type="entry name" value="Leu-rich_rpt"/>
</dbReference>
<dbReference type="InterPro" id="IPR011009">
    <property type="entry name" value="Kinase-like_dom_sf"/>
</dbReference>
<name>A0ABR2C8Z9_9ROSI</name>
<dbReference type="EMBL" id="JBBPBM010000062">
    <property type="protein sequence ID" value="KAK8515889.1"/>
    <property type="molecule type" value="Genomic_DNA"/>
</dbReference>
<evidence type="ECO:0000256" key="2">
    <source>
        <dbReference type="ARBA" id="ARBA00022614"/>
    </source>
</evidence>
<evidence type="ECO:0000256" key="3">
    <source>
        <dbReference type="ARBA" id="ARBA00022692"/>
    </source>
</evidence>
<dbReference type="Gene3D" id="1.10.510.10">
    <property type="entry name" value="Transferase(Phosphotransferase) domain 1"/>
    <property type="match status" value="1"/>
</dbReference>
<dbReference type="Gene3D" id="3.30.200.20">
    <property type="entry name" value="Phosphorylase Kinase, domain 1"/>
    <property type="match status" value="1"/>
</dbReference>
<keyword evidence="3 8" id="KW-0812">Transmembrane</keyword>
<keyword evidence="4" id="KW-0677">Repeat</keyword>
<proteinExistence type="predicted"/>
<evidence type="ECO:0000256" key="7">
    <source>
        <dbReference type="PROSITE-ProRule" id="PRU10141"/>
    </source>
</evidence>
<sequence length="422" mass="46229">MLHLGFNGFNGELPAEIGQLQLDVLNITQNMFSGTIPAELGNVKCLQILDLSFNNFSGMFPTSFNQLSELSKFNISYNPFISGAIPTIGQFATFEKESYLGDPLLDVPDFIINRTNQLANIQDRHRKSVKLAVFLLLLGLTLAFLVFGILSLLMLLVKTPEEPAGSLLWNTSFRHNMTLSSGGSSPFLSDTVKVIHLDKTAFTHADILKATDNFSVERILGKGGYGTVYRGVLPDGREVAVKKLQREGIEGEREFRAEMEVLRQNGFGWPHPNLVMLYARVVDVGDSHVSTTVAGTIGYIAPEYGHTWQATTKGDVYSYGVLVMELATGCRALGGGEECLVEWARRVMGNGENGLAQAIIPVELYGSGPAEGAEEMCKLLQIAVRCIAETPQARPNMKEVLAMLIRITNSEADFTVRMSISV</sequence>
<dbReference type="Proteomes" id="UP001472677">
    <property type="component" value="Unassembled WGS sequence"/>
</dbReference>
<feature type="domain" description="Protein kinase" evidence="9">
    <location>
        <begin position="214"/>
        <end position="422"/>
    </location>
</feature>
<comment type="subcellular location">
    <subcellularLocation>
        <location evidence="1">Membrane</location>
        <topology evidence="1">Single-pass type I membrane protein</topology>
    </subcellularLocation>
</comment>
<keyword evidence="5 8" id="KW-1133">Transmembrane helix</keyword>
<reference evidence="10 11" key="1">
    <citation type="journal article" date="2024" name="G3 (Bethesda)">
        <title>Genome assembly of Hibiscus sabdariffa L. provides insights into metabolisms of medicinal natural products.</title>
        <authorList>
            <person name="Kim T."/>
        </authorList>
    </citation>
    <scope>NUCLEOTIDE SEQUENCE [LARGE SCALE GENOMIC DNA]</scope>
    <source>
        <strain evidence="10">TK-2024</strain>
        <tissue evidence="10">Old leaves</tissue>
    </source>
</reference>
<accession>A0ABR2C8Z9</accession>
<gene>
    <name evidence="10" type="ORF">V6N12_016195</name>
</gene>
<evidence type="ECO:0000256" key="5">
    <source>
        <dbReference type="ARBA" id="ARBA00022989"/>
    </source>
</evidence>
<evidence type="ECO:0000256" key="4">
    <source>
        <dbReference type="ARBA" id="ARBA00022737"/>
    </source>
</evidence>
<evidence type="ECO:0000313" key="10">
    <source>
        <dbReference type="EMBL" id="KAK8515889.1"/>
    </source>
</evidence>